<name>A0A058ZKP9_9RHOB</name>
<keyword evidence="6" id="KW-1185">Reference proteome</keyword>
<evidence type="ECO:0000256" key="2">
    <source>
        <dbReference type="ARBA" id="ARBA00022801"/>
    </source>
</evidence>
<evidence type="ECO:0000256" key="1">
    <source>
        <dbReference type="ARBA" id="ARBA00022741"/>
    </source>
</evidence>
<evidence type="ECO:0000313" key="6">
    <source>
        <dbReference type="Proteomes" id="UP000024836"/>
    </source>
</evidence>
<dbReference type="GO" id="GO:0005524">
    <property type="term" value="F:ATP binding"/>
    <property type="evidence" value="ECO:0007669"/>
    <property type="project" value="UniProtKB-KW"/>
</dbReference>
<accession>A0A058ZKP9</accession>
<reference evidence="5 6" key="1">
    <citation type="submission" date="2013-04" db="EMBL/GenBank/DDBJ databases">
        <title>Shimia sp. 22II-S11-Z10 Genome Sequencing.</title>
        <authorList>
            <person name="Lai Q."/>
            <person name="Li G."/>
            <person name="Shao Z."/>
        </authorList>
    </citation>
    <scope>NUCLEOTIDE SEQUENCE [LARGE SCALE GENOMIC DNA]</scope>
    <source>
        <strain evidence="6">22II-S11-Z10</strain>
    </source>
</reference>
<sequence>MDLFQPSPSAHPGPELPELLPLGPDGIVVRFGRVVSPQLSAAVLAFEQAVQENLPDGVTEVAPSLSSVLVRFDPARGRRDQVLTALRKLLGGVDWLAETLPPASRIWHVPVCFGADQAPDLKTFCQLAGLSSEQAIAQITQTPLRVLAIGFAPGQPYLGYLPPAWDIPRRAALTPQVPAGALVAALRQLVLFNHASPTGWFQIGETAFRPFQRDRTVPFALKSGDSVQFHAIGSAEYSALKNRSDGLGGARYEAGA</sequence>
<gene>
    <name evidence="5" type="ORF">ATO10_10390</name>
</gene>
<dbReference type="GO" id="GO:0016787">
    <property type="term" value="F:hydrolase activity"/>
    <property type="evidence" value="ECO:0007669"/>
    <property type="project" value="UniProtKB-KW"/>
</dbReference>
<dbReference type="InterPro" id="IPR029000">
    <property type="entry name" value="Cyclophilin-like_dom_sf"/>
</dbReference>
<dbReference type="Pfam" id="PF02682">
    <property type="entry name" value="CT_C_D"/>
    <property type="match status" value="1"/>
</dbReference>
<evidence type="ECO:0000313" key="5">
    <source>
        <dbReference type="EMBL" id="KCV81747.1"/>
    </source>
</evidence>
<dbReference type="EMBL" id="AQQY01000006">
    <property type="protein sequence ID" value="KCV81747.1"/>
    <property type="molecule type" value="Genomic_DNA"/>
</dbReference>
<dbReference type="PANTHER" id="PTHR34698:SF2">
    <property type="entry name" value="5-OXOPROLINASE SUBUNIT B"/>
    <property type="match status" value="1"/>
</dbReference>
<dbReference type="STRING" id="1461693.ATO10_10390"/>
<dbReference type="RefSeq" id="WP_051598080.1">
    <property type="nucleotide sequence ID" value="NZ_AQQY01000006.1"/>
</dbReference>
<dbReference type="SMART" id="SM00796">
    <property type="entry name" value="AHS1"/>
    <property type="match status" value="1"/>
</dbReference>
<dbReference type="Gene3D" id="2.40.100.10">
    <property type="entry name" value="Cyclophilin-like"/>
    <property type="match status" value="1"/>
</dbReference>
<dbReference type="AlphaFoldDB" id="A0A058ZKP9"/>
<dbReference type="Proteomes" id="UP000024836">
    <property type="component" value="Unassembled WGS sequence"/>
</dbReference>
<dbReference type="eggNOG" id="COG2049">
    <property type="taxonomic scope" value="Bacteria"/>
</dbReference>
<dbReference type="InterPro" id="IPR010016">
    <property type="entry name" value="PxpB"/>
</dbReference>
<evidence type="ECO:0000256" key="3">
    <source>
        <dbReference type="ARBA" id="ARBA00022840"/>
    </source>
</evidence>
<keyword evidence="3" id="KW-0067">ATP-binding</keyword>
<dbReference type="SUPFAM" id="SSF50891">
    <property type="entry name" value="Cyclophilin-like"/>
    <property type="match status" value="1"/>
</dbReference>
<dbReference type="PANTHER" id="PTHR34698">
    <property type="entry name" value="5-OXOPROLINASE SUBUNIT B"/>
    <property type="match status" value="1"/>
</dbReference>
<proteinExistence type="predicted"/>
<dbReference type="OrthoDB" id="9778567at2"/>
<dbReference type="InterPro" id="IPR003833">
    <property type="entry name" value="CT_C_D"/>
</dbReference>
<dbReference type="PATRIC" id="fig|1461693.3.peg.2103"/>
<feature type="domain" description="Carboxyltransferase" evidence="4">
    <location>
        <begin position="17"/>
        <end position="221"/>
    </location>
</feature>
<comment type="caution">
    <text evidence="5">The sequence shown here is derived from an EMBL/GenBank/DDBJ whole genome shotgun (WGS) entry which is preliminary data.</text>
</comment>
<keyword evidence="2 5" id="KW-0378">Hydrolase</keyword>
<keyword evidence="1" id="KW-0547">Nucleotide-binding</keyword>
<organism evidence="5 6">
    <name type="scientific">Actibacterium atlanticum</name>
    <dbReference type="NCBI Taxonomy" id="1461693"/>
    <lineage>
        <taxon>Bacteria</taxon>
        <taxon>Pseudomonadati</taxon>
        <taxon>Pseudomonadota</taxon>
        <taxon>Alphaproteobacteria</taxon>
        <taxon>Rhodobacterales</taxon>
        <taxon>Roseobacteraceae</taxon>
        <taxon>Actibacterium</taxon>
    </lineage>
</organism>
<dbReference type="Gene3D" id="3.30.1360.40">
    <property type="match status" value="1"/>
</dbReference>
<dbReference type="SUPFAM" id="SSF160467">
    <property type="entry name" value="PH0987 N-terminal domain-like"/>
    <property type="match status" value="1"/>
</dbReference>
<evidence type="ECO:0000259" key="4">
    <source>
        <dbReference type="SMART" id="SM00796"/>
    </source>
</evidence>
<protein>
    <submittedName>
        <fullName evidence="5">Allophanate hydrolase subunit 1</fullName>
    </submittedName>
</protein>